<feature type="transmembrane region" description="Helical" evidence="5">
    <location>
        <begin position="61"/>
        <end position="81"/>
    </location>
</feature>
<dbReference type="InterPro" id="IPR003825">
    <property type="entry name" value="Colicin-V_CvpA"/>
</dbReference>
<dbReference type="RefSeq" id="WP_029940829.1">
    <property type="nucleotide sequence ID" value="NZ_BSOO01000017.1"/>
</dbReference>
<keyword evidence="3 5" id="KW-1133">Transmembrane helix</keyword>
<dbReference type="Pfam" id="PF02674">
    <property type="entry name" value="Colicin_V"/>
    <property type="match status" value="1"/>
</dbReference>
<dbReference type="InterPro" id="IPR052719">
    <property type="entry name" value="CvpA-like"/>
</dbReference>
<evidence type="ECO:0000313" key="6">
    <source>
        <dbReference type="EMBL" id="GLR48059.1"/>
    </source>
</evidence>
<evidence type="ECO:0008006" key="8">
    <source>
        <dbReference type="Google" id="ProtNLM"/>
    </source>
</evidence>
<feature type="transmembrane region" description="Helical" evidence="5">
    <location>
        <begin position="32"/>
        <end position="55"/>
    </location>
</feature>
<evidence type="ECO:0000256" key="2">
    <source>
        <dbReference type="ARBA" id="ARBA00022692"/>
    </source>
</evidence>
<evidence type="ECO:0000313" key="7">
    <source>
        <dbReference type="Proteomes" id="UP001156703"/>
    </source>
</evidence>
<evidence type="ECO:0000256" key="1">
    <source>
        <dbReference type="ARBA" id="ARBA00004141"/>
    </source>
</evidence>
<evidence type="ECO:0000256" key="3">
    <source>
        <dbReference type="ARBA" id="ARBA00022989"/>
    </source>
</evidence>
<dbReference type="Proteomes" id="UP001156703">
    <property type="component" value="Unassembled WGS sequence"/>
</dbReference>
<accession>A0ABQ5Z5J3</accession>
<gene>
    <name evidence="6" type="ORF">GCM10007925_17720</name>
</gene>
<evidence type="ECO:0000256" key="5">
    <source>
        <dbReference type="SAM" id="Phobius"/>
    </source>
</evidence>
<keyword evidence="2 5" id="KW-0812">Transmembrane</keyword>
<dbReference type="EMBL" id="BSOO01000017">
    <property type="protein sequence ID" value="GLR48059.1"/>
    <property type="molecule type" value="Genomic_DNA"/>
</dbReference>
<keyword evidence="7" id="KW-1185">Reference proteome</keyword>
<organism evidence="6 7">
    <name type="scientific">Sphingomonas astaxanthinifaciens DSM 22298</name>
    <dbReference type="NCBI Taxonomy" id="1123267"/>
    <lineage>
        <taxon>Bacteria</taxon>
        <taxon>Pseudomonadati</taxon>
        <taxon>Pseudomonadota</taxon>
        <taxon>Alphaproteobacteria</taxon>
        <taxon>Sphingomonadales</taxon>
        <taxon>Sphingomonadaceae</taxon>
        <taxon>Sphingomonas</taxon>
    </lineage>
</organism>
<feature type="transmembrane region" description="Helical" evidence="5">
    <location>
        <begin position="101"/>
        <end position="121"/>
    </location>
</feature>
<protein>
    <recommendedName>
        <fullName evidence="8">Membrane protein required for colicin V production</fullName>
    </recommendedName>
</protein>
<keyword evidence="4 5" id="KW-0472">Membrane</keyword>
<evidence type="ECO:0000256" key="4">
    <source>
        <dbReference type="ARBA" id="ARBA00023136"/>
    </source>
</evidence>
<reference evidence="7" key="1">
    <citation type="journal article" date="2019" name="Int. J. Syst. Evol. Microbiol.">
        <title>The Global Catalogue of Microorganisms (GCM) 10K type strain sequencing project: providing services to taxonomists for standard genome sequencing and annotation.</title>
        <authorList>
            <consortium name="The Broad Institute Genomics Platform"/>
            <consortium name="The Broad Institute Genome Sequencing Center for Infectious Disease"/>
            <person name="Wu L."/>
            <person name="Ma J."/>
        </authorList>
    </citation>
    <scope>NUCLEOTIDE SEQUENCE [LARGE SCALE GENOMIC DNA]</scope>
    <source>
        <strain evidence="7">NBRC 102146</strain>
    </source>
</reference>
<proteinExistence type="predicted"/>
<sequence>MTALDLFVLLLLGGGALVGFVRGFVQEALVLAAWAAGVAALVLFHARVAAAVSGLTDGPTAAAALAFVLLFLPAYLVMRFLAYRLGKSARASALGPFDRLLGGGFGMLKGLVGATLFFLLANLGTDMVYGTKAERPTWIRDSRTFPLLDASGRAMIATWNETRLKRNQAK</sequence>
<feature type="transmembrane region" description="Helical" evidence="5">
    <location>
        <begin position="6"/>
        <end position="25"/>
    </location>
</feature>
<comment type="caution">
    <text evidence="6">The sequence shown here is derived from an EMBL/GenBank/DDBJ whole genome shotgun (WGS) entry which is preliminary data.</text>
</comment>
<dbReference type="PANTHER" id="PTHR36926:SF1">
    <property type="entry name" value="COLICIN V PRODUCTION PROTEIN"/>
    <property type="match status" value="1"/>
</dbReference>
<dbReference type="PANTHER" id="PTHR36926">
    <property type="entry name" value="COLICIN V PRODUCTION PROTEIN"/>
    <property type="match status" value="1"/>
</dbReference>
<name>A0ABQ5Z5J3_9SPHN</name>
<comment type="subcellular location">
    <subcellularLocation>
        <location evidence="1">Membrane</location>
        <topology evidence="1">Multi-pass membrane protein</topology>
    </subcellularLocation>
</comment>